<name>A0A6J5LIW3_9CAUD</name>
<dbReference type="GO" id="GO:0032259">
    <property type="term" value="P:methylation"/>
    <property type="evidence" value="ECO:0007669"/>
    <property type="project" value="UniProtKB-KW"/>
</dbReference>
<accession>A0A6J5LIW3</accession>
<dbReference type="PANTHER" id="PTHR34203">
    <property type="entry name" value="METHYLTRANSFERASE, FKBM FAMILY PROTEIN"/>
    <property type="match status" value="1"/>
</dbReference>
<feature type="domain" description="Methyltransferase FkbM" evidence="1">
    <location>
        <begin position="51"/>
        <end position="200"/>
    </location>
</feature>
<reference evidence="2" key="1">
    <citation type="submission" date="2020-04" db="EMBL/GenBank/DDBJ databases">
        <authorList>
            <person name="Chiriac C."/>
            <person name="Salcher M."/>
            <person name="Ghai R."/>
            <person name="Kavagutti S V."/>
        </authorList>
    </citation>
    <scope>NUCLEOTIDE SEQUENCE</scope>
</reference>
<keyword evidence="2" id="KW-0489">Methyltransferase</keyword>
<gene>
    <name evidence="2" type="ORF">UFOVP273_133</name>
</gene>
<dbReference type="InterPro" id="IPR052514">
    <property type="entry name" value="SAM-dependent_MTase"/>
</dbReference>
<dbReference type="NCBIfam" id="TIGR01444">
    <property type="entry name" value="fkbM_fam"/>
    <property type="match status" value="1"/>
</dbReference>
<dbReference type="InterPro" id="IPR029063">
    <property type="entry name" value="SAM-dependent_MTases_sf"/>
</dbReference>
<sequence length="236" mass="26791">MLKSVKGRWGETWFIAKDEYVGKSLYQYGEYNPDETEMILSLADKNRVCLDVGANIGVMAQALEANGFKCIAFEPQTEIYNVLVKNFKGEAHNCAVGATEGTVTLPKLYYSEKGNYGGISVNTKSIYGSYVKPLLSLDHLFENGEIDVGFIKIDVEGFELEVLKGATKLINRCKPILYIEDDRVGKSVDLRRYIRELGYSIEPHYPPLFREDNFFGNKKNVWDKIYVSHNLICRPC</sequence>
<dbReference type="EMBL" id="LR796284">
    <property type="protein sequence ID" value="CAB4134514.1"/>
    <property type="molecule type" value="Genomic_DNA"/>
</dbReference>
<dbReference type="PANTHER" id="PTHR34203:SF15">
    <property type="entry name" value="SLL1173 PROTEIN"/>
    <property type="match status" value="1"/>
</dbReference>
<dbReference type="Pfam" id="PF05050">
    <property type="entry name" value="Methyltransf_21"/>
    <property type="match status" value="1"/>
</dbReference>
<evidence type="ECO:0000259" key="1">
    <source>
        <dbReference type="Pfam" id="PF05050"/>
    </source>
</evidence>
<dbReference type="Gene3D" id="3.40.50.150">
    <property type="entry name" value="Vaccinia Virus protein VP39"/>
    <property type="match status" value="1"/>
</dbReference>
<evidence type="ECO:0000313" key="2">
    <source>
        <dbReference type="EMBL" id="CAB4134514.1"/>
    </source>
</evidence>
<dbReference type="GO" id="GO:0008168">
    <property type="term" value="F:methyltransferase activity"/>
    <property type="evidence" value="ECO:0007669"/>
    <property type="project" value="UniProtKB-KW"/>
</dbReference>
<organism evidence="2">
    <name type="scientific">uncultured Caudovirales phage</name>
    <dbReference type="NCBI Taxonomy" id="2100421"/>
    <lineage>
        <taxon>Viruses</taxon>
        <taxon>Duplodnaviria</taxon>
        <taxon>Heunggongvirae</taxon>
        <taxon>Uroviricota</taxon>
        <taxon>Caudoviricetes</taxon>
        <taxon>Peduoviridae</taxon>
        <taxon>Maltschvirus</taxon>
        <taxon>Maltschvirus maltsch</taxon>
    </lineage>
</organism>
<proteinExistence type="predicted"/>
<dbReference type="SUPFAM" id="SSF53335">
    <property type="entry name" value="S-adenosyl-L-methionine-dependent methyltransferases"/>
    <property type="match status" value="1"/>
</dbReference>
<dbReference type="InterPro" id="IPR006342">
    <property type="entry name" value="FkbM_mtfrase"/>
</dbReference>
<protein>
    <submittedName>
        <fullName evidence="2">FkbM_fam, methyltransferase, FkbM family</fullName>
    </submittedName>
</protein>
<keyword evidence="2" id="KW-0808">Transferase</keyword>